<organism evidence="2 3">
    <name type="scientific">Micromonospora ureilytica</name>
    <dbReference type="NCBI Taxonomy" id="709868"/>
    <lineage>
        <taxon>Bacteria</taxon>
        <taxon>Bacillati</taxon>
        <taxon>Actinomycetota</taxon>
        <taxon>Actinomycetes</taxon>
        <taxon>Micromonosporales</taxon>
        <taxon>Micromonosporaceae</taxon>
        <taxon>Micromonospora</taxon>
    </lineage>
</organism>
<comment type="caution">
    <text evidence="2">The sequence shown here is derived from an EMBL/GenBank/DDBJ whole genome shotgun (WGS) entry which is preliminary data.</text>
</comment>
<evidence type="ECO:0000256" key="1">
    <source>
        <dbReference type="SAM" id="MobiDB-lite"/>
    </source>
</evidence>
<dbReference type="Proteomes" id="UP000614915">
    <property type="component" value="Unassembled WGS sequence"/>
</dbReference>
<name>A0ABS0JIU9_9ACTN</name>
<dbReference type="EMBL" id="JADOTX010000001">
    <property type="protein sequence ID" value="MBG6067008.1"/>
    <property type="molecule type" value="Genomic_DNA"/>
</dbReference>
<accession>A0ABS0JIU9</accession>
<protein>
    <submittedName>
        <fullName evidence="2">Uncharacterized protein</fullName>
    </submittedName>
</protein>
<keyword evidence="3" id="KW-1185">Reference proteome</keyword>
<gene>
    <name evidence="2" type="ORF">IW248_003295</name>
</gene>
<proteinExistence type="predicted"/>
<feature type="region of interest" description="Disordered" evidence="1">
    <location>
        <begin position="25"/>
        <end position="67"/>
    </location>
</feature>
<sequence>MERISTHRICAAPARQQSDQLMPVHADDSTQATSSGMRRRCRSRAAGQGATPGRRHGSRGGRVTNRLTTGTDFAGRAWTQEDRSCSSLVVGEQVGRLCWLPGGQGVGGSCDASGAVVRKAAAGWLGRHPSPSALRMTAATSDGRTGIDGPPVQLLGWSWGMLTSSTLPLQSACSTAKASGRSPSAWA</sequence>
<evidence type="ECO:0000313" key="2">
    <source>
        <dbReference type="EMBL" id="MBG6067008.1"/>
    </source>
</evidence>
<evidence type="ECO:0000313" key="3">
    <source>
        <dbReference type="Proteomes" id="UP000614915"/>
    </source>
</evidence>
<reference evidence="2 3" key="1">
    <citation type="submission" date="2020-11" db="EMBL/GenBank/DDBJ databases">
        <title>Sequencing the genomes of 1000 actinobacteria strains.</title>
        <authorList>
            <person name="Klenk H.-P."/>
        </authorList>
    </citation>
    <scope>NUCLEOTIDE SEQUENCE [LARGE SCALE GENOMIC DNA]</scope>
    <source>
        <strain evidence="2 3">DSM 101692</strain>
    </source>
</reference>